<comment type="caution">
    <text evidence="1">The sequence shown here is derived from an EMBL/GenBank/DDBJ whole genome shotgun (WGS) entry which is preliminary data.</text>
</comment>
<dbReference type="Gene3D" id="3.60.10.10">
    <property type="entry name" value="Endonuclease/exonuclease/phosphatase"/>
    <property type="match status" value="1"/>
</dbReference>
<dbReference type="InterPro" id="IPR036691">
    <property type="entry name" value="Endo/exonu/phosph_ase_sf"/>
</dbReference>
<keyword evidence="2" id="KW-1185">Reference proteome</keyword>
<protein>
    <submittedName>
        <fullName evidence="1">Endonuclease/exonuclease/phosphatase family protein</fullName>
    </submittedName>
</protein>
<dbReference type="Proteomes" id="UP000265520">
    <property type="component" value="Unassembled WGS sequence"/>
</dbReference>
<feature type="non-terminal residue" evidence="1">
    <location>
        <position position="347"/>
    </location>
</feature>
<dbReference type="GO" id="GO:0004527">
    <property type="term" value="F:exonuclease activity"/>
    <property type="evidence" value="ECO:0007669"/>
    <property type="project" value="UniProtKB-KW"/>
</dbReference>
<evidence type="ECO:0000313" key="2">
    <source>
        <dbReference type="Proteomes" id="UP000265520"/>
    </source>
</evidence>
<keyword evidence="1" id="KW-0255">Endonuclease</keyword>
<dbReference type="EMBL" id="LXQA010031329">
    <property type="protein sequence ID" value="MCH96033.1"/>
    <property type="molecule type" value="Genomic_DNA"/>
</dbReference>
<name>A0A392N8X4_9FABA</name>
<dbReference type="GO" id="GO:0004519">
    <property type="term" value="F:endonuclease activity"/>
    <property type="evidence" value="ECO:0007669"/>
    <property type="project" value="UniProtKB-KW"/>
</dbReference>
<gene>
    <name evidence="1" type="ORF">A2U01_0017016</name>
</gene>
<organism evidence="1 2">
    <name type="scientific">Trifolium medium</name>
    <dbReference type="NCBI Taxonomy" id="97028"/>
    <lineage>
        <taxon>Eukaryota</taxon>
        <taxon>Viridiplantae</taxon>
        <taxon>Streptophyta</taxon>
        <taxon>Embryophyta</taxon>
        <taxon>Tracheophyta</taxon>
        <taxon>Spermatophyta</taxon>
        <taxon>Magnoliopsida</taxon>
        <taxon>eudicotyledons</taxon>
        <taxon>Gunneridae</taxon>
        <taxon>Pentapetalae</taxon>
        <taxon>rosids</taxon>
        <taxon>fabids</taxon>
        <taxon>Fabales</taxon>
        <taxon>Fabaceae</taxon>
        <taxon>Papilionoideae</taxon>
        <taxon>50 kb inversion clade</taxon>
        <taxon>NPAAA clade</taxon>
        <taxon>Hologalegina</taxon>
        <taxon>IRL clade</taxon>
        <taxon>Trifolieae</taxon>
        <taxon>Trifolium</taxon>
    </lineage>
</organism>
<reference evidence="1 2" key="1">
    <citation type="journal article" date="2018" name="Front. Plant Sci.">
        <title>Red Clover (Trifolium pratense) and Zigzag Clover (T. medium) - A Picture of Genomic Similarities and Differences.</title>
        <authorList>
            <person name="Dluhosova J."/>
            <person name="Istvanek J."/>
            <person name="Nedelnik J."/>
            <person name="Repkova J."/>
        </authorList>
    </citation>
    <scope>NUCLEOTIDE SEQUENCE [LARGE SCALE GENOMIC DNA]</scope>
    <source>
        <strain evidence="2">cv. 10/8</strain>
        <tissue evidence="1">Leaf</tissue>
    </source>
</reference>
<keyword evidence="1" id="KW-0378">Hydrolase</keyword>
<keyword evidence="1" id="KW-0540">Nuclease</keyword>
<dbReference type="AlphaFoldDB" id="A0A392N8X4"/>
<dbReference type="PANTHER" id="PTHR33710">
    <property type="entry name" value="BNAC02G09200D PROTEIN"/>
    <property type="match status" value="1"/>
</dbReference>
<dbReference type="SUPFAM" id="SSF56219">
    <property type="entry name" value="DNase I-like"/>
    <property type="match status" value="1"/>
</dbReference>
<accession>A0A392N8X4</accession>
<dbReference type="PANTHER" id="PTHR33710:SF77">
    <property type="entry name" value="DNASE I-LIKE SUPERFAMILY PROTEIN"/>
    <property type="match status" value="1"/>
</dbReference>
<evidence type="ECO:0000313" key="1">
    <source>
        <dbReference type="EMBL" id="MCH96033.1"/>
    </source>
</evidence>
<proteinExistence type="predicted"/>
<keyword evidence="1" id="KW-0269">Exonuclease</keyword>
<sequence length="347" mass="39087">MFVGDFNAVLGAHEKRGKRLPPQISCEDFLLWTNANHLVHLNTIGVHFTWANGRAGTEFVSLRLDRSICNQAWQDLWHNVHCYALFKHSSDHHPLIVSQDFSTVKHAAPFRFFKTWTTHTDCVRVVKEVWARPVYGSPMICLQSKLKSLKRALQEWNSTVFGNIDHNVHFAIEEVTSVQALIDENGFTDALQQRDLEAQLLLSKALLHQDSFWREKARVNNFSSGDRNTAYFHRLAKIKSSSKPIALLQHDNGVITTEADLELHIVNSFKSIFCEENNCSANSLIQDCIPDAVSPEDNASLIVVPSETEIKAAVFAMNGDGAPGPDGFGGHFYQHFWDIVSSDVVYA</sequence>